<keyword evidence="2" id="KW-0732">Signal</keyword>
<comment type="similarity">
    <text evidence="1">Belongs to the glycosyl hydrolase 30 family.</text>
</comment>
<dbReference type="GO" id="GO:0006680">
    <property type="term" value="P:glucosylceramide catabolic process"/>
    <property type="evidence" value="ECO:0007669"/>
    <property type="project" value="TreeGrafter"/>
</dbReference>
<keyword evidence="3" id="KW-0378">Hydrolase</keyword>
<keyword evidence="6" id="KW-1185">Reference proteome</keyword>
<dbReference type="EMBL" id="GG670591">
    <property type="protein sequence ID" value="EER20276.1"/>
    <property type="molecule type" value="Genomic_DNA"/>
</dbReference>
<evidence type="ECO:0000313" key="6">
    <source>
        <dbReference type="Proteomes" id="UP000007800"/>
    </source>
</evidence>
<dbReference type="GeneID" id="9053823"/>
<dbReference type="InParanoid" id="C5K5G0"/>
<evidence type="ECO:0000256" key="2">
    <source>
        <dbReference type="ARBA" id="ARBA00022729"/>
    </source>
</evidence>
<feature type="domain" description="Glycosyl hydrolase family 30 TIM-barrel" evidence="4">
    <location>
        <begin position="30"/>
        <end position="382"/>
    </location>
</feature>
<dbReference type="GO" id="GO:0016020">
    <property type="term" value="C:membrane"/>
    <property type="evidence" value="ECO:0007669"/>
    <property type="project" value="GOC"/>
</dbReference>
<dbReference type="InterPro" id="IPR001139">
    <property type="entry name" value="Glyco_hydro_30"/>
</dbReference>
<dbReference type="PANTHER" id="PTHR11069">
    <property type="entry name" value="GLUCOSYLCERAMIDASE"/>
    <property type="match status" value="1"/>
</dbReference>
<dbReference type="OrthoDB" id="2160638at2759"/>
<evidence type="ECO:0000256" key="1">
    <source>
        <dbReference type="ARBA" id="ARBA00005382"/>
    </source>
</evidence>
<dbReference type="PRINTS" id="PR00843">
    <property type="entry name" value="GLHYDRLASE30"/>
</dbReference>
<evidence type="ECO:0000259" key="4">
    <source>
        <dbReference type="Pfam" id="PF02055"/>
    </source>
</evidence>
<reference evidence="5 6" key="1">
    <citation type="submission" date="2008-07" db="EMBL/GenBank/DDBJ databases">
        <authorList>
            <person name="El-Sayed N."/>
            <person name="Caler E."/>
            <person name="Inman J."/>
            <person name="Amedeo P."/>
            <person name="Hass B."/>
            <person name="Wortman J."/>
        </authorList>
    </citation>
    <scope>NUCLEOTIDE SEQUENCE [LARGE SCALE GENOMIC DNA]</scope>
    <source>
        <strain evidence="6">ATCC 50983 / TXsc</strain>
    </source>
</reference>
<dbReference type="Pfam" id="PF02055">
    <property type="entry name" value="Glyco_hydro_30"/>
    <property type="match status" value="1"/>
</dbReference>
<dbReference type="Proteomes" id="UP000007800">
    <property type="component" value="Unassembled WGS sequence"/>
</dbReference>
<protein>
    <submittedName>
        <fullName evidence="5">Glucosylceramidase, putative</fullName>
    </submittedName>
</protein>
<evidence type="ECO:0000313" key="5">
    <source>
        <dbReference type="EMBL" id="EER20276.1"/>
    </source>
</evidence>
<dbReference type="SUPFAM" id="SSF51445">
    <property type="entry name" value="(Trans)glycosidases"/>
    <property type="match status" value="1"/>
</dbReference>
<dbReference type="InterPro" id="IPR033453">
    <property type="entry name" value="Glyco_hydro_30_TIM-barrel"/>
</dbReference>
<organism evidence="6">
    <name type="scientific">Perkinsus marinus (strain ATCC 50983 / TXsc)</name>
    <dbReference type="NCBI Taxonomy" id="423536"/>
    <lineage>
        <taxon>Eukaryota</taxon>
        <taxon>Sar</taxon>
        <taxon>Alveolata</taxon>
        <taxon>Perkinsozoa</taxon>
        <taxon>Perkinsea</taxon>
        <taxon>Perkinsida</taxon>
        <taxon>Perkinsidae</taxon>
        <taxon>Perkinsus</taxon>
    </lineage>
</organism>
<proteinExistence type="inferred from homology"/>
<sequence length="469" mass="52685">MTRRSITIDQGPAATYHVKLNTALLNPRPVEGFGGAFTAASGVNYKKLSDDDKRKFIELYFGQSGLRYTMGRIPINSCDFSPYTYAFANVSDDFALEHFDESLEGDEDTGMIQLMHDALGKASLKLFGSPWSPPYWMKAGDHSMIGSANPCLKQDKRYKQAWADYFVKWIQSYGKKKIPIWGVTQQNEPQFYVNTRWEACSYDPANQTEFIRDYLGPTLNKTFGDKVKIMYMDYTKDHLMEVSDVVLQDSKAAQYIYGAGVHWYTFDQISNLENFKAKYGSKYALLGTEACTCDWDAIGFFHNSTWQRAARYVHGVIVDFMHGGATGWVDWNLLLNEKASHANRGGPNHADNYCYAHIHIDNASQLVIQPSYYAFGHITKFVAPGARMVTSVNVTNSTSSPIFTINTLEAMAFVNEAKTELEIIVLSSQEKDISDLIIEVQLPGGKYQTVHVGEVPGFSVTTVILPGNF</sequence>
<dbReference type="GO" id="GO:0004348">
    <property type="term" value="F:glucosylceramidase activity"/>
    <property type="evidence" value="ECO:0007669"/>
    <property type="project" value="InterPro"/>
</dbReference>
<name>C5K5G0_PERM5</name>
<accession>C5K5G0</accession>
<dbReference type="Gene3D" id="3.20.20.80">
    <property type="entry name" value="Glycosidases"/>
    <property type="match status" value="1"/>
</dbReference>
<gene>
    <name evidence="5" type="ORF">Pmar_PMAR028554</name>
</gene>
<dbReference type="RefSeq" id="XP_002788480.1">
    <property type="nucleotide sequence ID" value="XM_002788434.1"/>
</dbReference>
<evidence type="ECO:0000256" key="3">
    <source>
        <dbReference type="ARBA" id="ARBA00022801"/>
    </source>
</evidence>
<dbReference type="AlphaFoldDB" id="C5K5G0"/>
<dbReference type="InterPro" id="IPR017853">
    <property type="entry name" value="GH"/>
</dbReference>
<dbReference type="PANTHER" id="PTHR11069:SF23">
    <property type="entry name" value="LYSOSOMAL ACID GLUCOSYLCERAMIDASE"/>
    <property type="match status" value="1"/>
</dbReference>